<sequence>MEAFIGTYTLIDNGDHFDDYMKKLGVGLPKREMAKLTHPTVTISKLPDGKYRMLTSSTITTQTLDFALATSTTFTMEGDKMVQNQKATKPGEMDSRITREIQGPKMLTTCTCENVTCVRTYEKKK</sequence>
<evidence type="ECO:0000313" key="4">
    <source>
        <dbReference type="Proteomes" id="UP000887565"/>
    </source>
</evidence>
<dbReference type="CDD" id="cd00742">
    <property type="entry name" value="FABP"/>
    <property type="match status" value="1"/>
</dbReference>
<dbReference type="PRINTS" id="PR00178">
    <property type="entry name" value="FATTYACIDBP"/>
</dbReference>
<protein>
    <submittedName>
        <fullName evidence="5">Lipocalin/cytosolic fatty-acid binding domain-containing protein</fullName>
    </submittedName>
</protein>
<reference evidence="5" key="1">
    <citation type="submission" date="2022-11" db="UniProtKB">
        <authorList>
            <consortium name="WormBaseParasite"/>
        </authorList>
    </citation>
    <scope>IDENTIFICATION</scope>
</reference>
<evidence type="ECO:0000313" key="5">
    <source>
        <dbReference type="WBParaSite" id="nRc.2.0.1.t18913-RA"/>
    </source>
</evidence>
<dbReference type="InterPro" id="IPR031259">
    <property type="entry name" value="ILBP"/>
</dbReference>
<dbReference type="AlphaFoldDB" id="A0A915IYX2"/>
<proteinExistence type="inferred from homology"/>
<dbReference type="SUPFAM" id="SSF50814">
    <property type="entry name" value="Lipocalins"/>
    <property type="match status" value="1"/>
</dbReference>
<evidence type="ECO:0000259" key="3">
    <source>
        <dbReference type="Pfam" id="PF00061"/>
    </source>
</evidence>
<dbReference type="Proteomes" id="UP000887565">
    <property type="component" value="Unplaced"/>
</dbReference>
<dbReference type="InterPro" id="IPR012674">
    <property type="entry name" value="Calycin"/>
</dbReference>
<keyword evidence="2" id="KW-0446">Lipid-binding</keyword>
<evidence type="ECO:0000256" key="1">
    <source>
        <dbReference type="ARBA" id="ARBA00008390"/>
    </source>
</evidence>
<dbReference type="InterPro" id="IPR000566">
    <property type="entry name" value="Lipocln_cytosolic_FA-bd_dom"/>
</dbReference>
<comment type="similarity">
    <text evidence="1">Belongs to the calycin superfamily. Fatty-acid binding protein (FABP) family.</text>
</comment>
<evidence type="ECO:0000256" key="2">
    <source>
        <dbReference type="ARBA" id="ARBA00023121"/>
    </source>
</evidence>
<dbReference type="WBParaSite" id="nRc.2.0.1.t18913-RA">
    <property type="protein sequence ID" value="nRc.2.0.1.t18913-RA"/>
    <property type="gene ID" value="nRc.2.0.1.g18913"/>
</dbReference>
<dbReference type="GO" id="GO:0008289">
    <property type="term" value="F:lipid binding"/>
    <property type="evidence" value="ECO:0007669"/>
    <property type="project" value="UniProtKB-KW"/>
</dbReference>
<accession>A0A915IYX2</accession>
<dbReference type="Pfam" id="PF00061">
    <property type="entry name" value="Lipocalin"/>
    <property type="match status" value="1"/>
</dbReference>
<dbReference type="PANTHER" id="PTHR11955">
    <property type="entry name" value="FATTY ACID BINDING PROTEIN"/>
    <property type="match status" value="1"/>
</dbReference>
<organism evidence="4 5">
    <name type="scientific">Romanomermis culicivorax</name>
    <name type="common">Nematode worm</name>
    <dbReference type="NCBI Taxonomy" id="13658"/>
    <lineage>
        <taxon>Eukaryota</taxon>
        <taxon>Metazoa</taxon>
        <taxon>Ecdysozoa</taxon>
        <taxon>Nematoda</taxon>
        <taxon>Enoplea</taxon>
        <taxon>Dorylaimia</taxon>
        <taxon>Mermithida</taxon>
        <taxon>Mermithoidea</taxon>
        <taxon>Mermithidae</taxon>
        <taxon>Romanomermis</taxon>
    </lineage>
</organism>
<name>A0A915IYX2_ROMCU</name>
<keyword evidence="4" id="KW-1185">Reference proteome</keyword>
<dbReference type="InterPro" id="IPR000463">
    <property type="entry name" value="Fatty_acid-bd"/>
</dbReference>
<dbReference type="Gene3D" id="2.40.128.20">
    <property type="match status" value="1"/>
</dbReference>
<feature type="domain" description="Lipocalin/cytosolic fatty-acid binding" evidence="3">
    <location>
        <begin position="6"/>
        <end position="123"/>
    </location>
</feature>